<dbReference type="SUPFAM" id="SSF51182">
    <property type="entry name" value="RmlC-like cupins"/>
    <property type="match status" value="1"/>
</dbReference>
<feature type="domain" description="Cupin type-2" evidence="1">
    <location>
        <begin position="56"/>
        <end position="115"/>
    </location>
</feature>
<evidence type="ECO:0000259" key="1">
    <source>
        <dbReference type="Pfam" id="PF07883"/>
    </source>
</evidence>
<dbReference type="EMBL" id="NIZW01000014">
    <property type="protein sequence ID" value="PHQ33931.1"/>
    <property type="molecule type" value="Genomic_DNA"/>
</dbReference>
<dbReference type="GeneID" id="90610059"/>
<dbReference type="InterPro" id="IPR013096">
    <property type="entry name" value="Cupin_2"/>
</dbReference>
<sequence length="134" mass="14816">MGDGTQIADSPNREPVVLHRSDWASHDQHWKGVVQGGDIGTGVTVLFYRTDEIGVGPLWHVHPYDEMFIVRSGHALFTIGEKKVEAKAGDILLGPANVPHKYHNLGPGTLETTDIHVSDRWIQTDLDDPELMAD</sequence>
<organism evidence="2 3">
    <name type="scientific">Rhodopirellula bahusiensis</name>
    <dbReference type="NCBI Taxonomy" id="2014065"/>
    <lineage>
        <taxon>Bacteria</taxon>
        <taxon>Pseudomonadati</taxon>
        <taxon>Planctomycetota</taxon>
        <taxon>Planctomycetia</taxon>
        <taxon>Pirellulales</taxon>
        <taxon>Pirellulaceae</taxon>
        <taxon>Rhodopirellula</taxon>
    </lineage>
</organism>
<evidence type="ECO:0000313" key="2">
    <source>
        <dbReference type="EMBL" id="PHQ33931.1"/>
    </source>
</evidence>
<dbReference type="Pfam" id="PF07883">
    <property type="entry name" value="Cupin_2"/>
    <property type="match status" value="1"/>
</dbReference>
<dbReference type="Gene3D" id="2.60.120.10">
    <property type="entry name" value="Jelly Rolls"/>
    <property type="match status" value="1"/>
</dbReference>
<reference evidence="2 3" key="1">
    <citation type="submission" date="2017-06" db="EMBL/GenBank/DDBJ databases">
        <title>Description of Rhodopirellula bahusiensis sp. nov.</title>
        <authorList>
            <person name="Kizina J."/>
            <person name="Harder J."/>
        </authorList>
    </citation>
    <scope>NUCLEOTIDE SEQUENCE [LARGE SCALE GENOMIC DNA]</scope>
    <source>
        <strain evidence="2 3">SWK21</strain>
    </source>
</reference>
<protein>
    <submittedName>
        <fullName evidence="2">Cupin</fullName>
    </submittedName>
</protein>
<proteinExistence type="predicted"/>
<dbReference type="InterPro" id="IPR014710">
    <property type="entry name" value="RmlC-like_jellyroll"/>
</dbReference>
<accession>A0A2G1W4L2</accession>
<dbReference type="Proteomes" id="UP000225740">
    <property type="component" value="Unassembled WGS sequence"/>
</dbReference>
<keyword evidence="3" id="KW-1185">Reference proteome</keyword>
<comment type="caution">
    <text evidence="2">The sequence shown here is derived from an EMBL/GenBank/DDBJ whole genome shotgun (WGS) entry which is preliminary data.</text>
</comment>
<dbReference type="OrthoDB" id="122936at2"/>
<dbReference type="InterPro" id="IPR011051">
    <property type="entry name" value="RmlC_Cupin_sf"/>
</dbReference>
<name>A0A2G1W4L2_9BACT</name>
<dbReference type="RefSeq" id="WP_099262152.1">
    <property type="nucleotide sequence ID" value="NZ_NIZW01000014.1"/>
</dbReference>
<gene>
    <name evidence="2" type="ORF">CEE69_18720</name>
</gene>
<dbReference type="AlphaFoldDB" id="A0A2G1W4L2"/>
<evidence type="ECO:0000313" key="3">
    <source>
        <dbReference type="Proteomes" id="UP000225740"/>
    </source>
</evidence>